<evidence type="ECO:0000313" key="3">
    <source>
        <dbReference type="Proteomes" id="UP001500067"/>
    </source>
</evidence>
<organism evidence="2 3">
    <name type="scientific">Nemorincola caseinilytica</name>
    <dbReference type="NCBI Taxonomy" id="2054315"/>
    <lineage>
        <taxon>Bacteria</taxon>
        <taxon>Pseudomonadati</taxon>
        <taxon>Bacteroidota</taxon>
        <taxon>Chitinophagia</taxon>
        <taxon>Chitinophagales</taxon>
        <taxon>Chitinophagaceae</taxon>
        <taxon>Nemorincola</taxon>
    </lineage>
</organism>
<name>A0ABP8NKD1_9BACT</name>
<dbReference type="InterPro" id="IPR019847">
    <property type="entry name" value="Gliding_motility_assoc_GldN"/>
</dbReference>
<dbReference type="EMBL" id="BAABFA010000015">
    <property type="protein sequence ID" value="GAA4467282.1"/>
    <property type="molecule type" value="Genomic_DNA"/>
</dbReference>
<evidence type="ECO:0008006" key="4">
    <source>
        <dbReference type="Google" id="ProtNLM"/>
    </source>
</evidence>
<accession>A0ABP8NKD1</accession>
<reference evidence="3" key="1">
    <citation type="journal article" date="2019" name="Int. J. Syst. Evol. Microbiol.">
        <title>The Global Catalogue of Microorganisms (GCM) 10K type strain sequencing project: providing services to taxonomists for standard genome sequencing and annotation.</title>
        <authorList>
            <consortium name="The Broad Institute Genomics Platform"/>
            <consortium name="The Broad Institute Genome Sequencing Center for Infectious Disease"/>
            <person name="Wu L."/>
            <person name="Ma J."/>
        </authorList>
    </citation>
    <scope>NUCLEOTIDE SEQUENCE [LARGE SCALE GENOMIC DNA]</scope>
    <source>
        <strain evidence="3">JCM 32105</strain>
    </source>
</reference>
<feature type="region of interest" description="Disordered" evidence="1">
    <location>
        <begin position="15"/>
        <end position="66"/>
    </location>
</feature>
<evidence type="ECO:0000313" key="2">
    <source>
        <dbReference type="EMBL" id="GAA4467282.1"/>
    </source>
</evidence>
<protein>
    <recommendedName>
        <fullName evidence="4">Gliding motility protein GldN</fullName>
    </recommendedName>
</protein>
<dbReference type="Pfam" id="PF19841">
    <property type="entry name" value="GldN"/>
    <property type="match status" value="1"/>
</dbReference>
<dbReference type="NCBIfam" id="TIGR03523">
    <property type="entry name" value="GldN"/>
    <property type="match status" value="1"/>
</dbReference>
<keyword evidence="3" id="KW-1185">Reference proteome</keyword>
<gene>
    <name evidence="2" type="ORF">GCM10023093_22860</name>
</gene>
<evidence type="ECO:0000256" key="1">
    <source>
        <dbReference type="SAM" id="MobiDB-lite"/>
    </source>
</evidence>
<sequence>MLVFLAVGATSTYLEAQTSPKKKKKKKENTVNQDSLRAARTADSLAQIAAAAPPPAPPAEEENPFADLVSDDTGFHADFSLDSTKPVDGYYKQTNLRGAKPFAFPKENKNNIKFYKRIWREIDLTDSSNKIFATPGETLISLIMDALKYKKLIAYQDEGFKKQLSYAKVVKAFSDSALVPVLDSITGDVLGYKTVFNDFNPDSVTKFEIKEDIYFDKTRGRVITQVIGLSPVIKLKSSQGDYIGDMHPFWLYYPQCRNLFAAREVIDPQRDIYNESYDDMFVQRRFVSRIVKESNPADLRIKDKYPSDLERQKKESDRIEREINNYKKNLWKY</sequence>
<comment type="caution">
    <text evidence="2">The sequence shown here is derived from an EMBL/GenBank/DDBJ whole genome shotgun (WGS) entry which is preliminary data.</text>
</comment>
<proteinExistence type="predicted"/>
<dbReference type="Proteomes" id="UP001500067">
    <property type="component" value="Unassembled WGS sequence"/>
</dbReference>